<protein>
    <recommendedName>
        <fullName evidence="5">FAD/NAD(P)-binding domain-containing protein</fullName>
    </recommendedName>
</protein>
<comment type="similarity">
    <text evidence="1">Belongs to the FAD-dependent oxidoreductase family.</text>
</comment>
<dbReference type="PRINTS" id="PR00411">
    <property type="entry name" value="PNDRDTASEI"/>
</dbReference>
<evidence type="ECO:0000259" key="5">
    <source>
        <dbReference type="Pfam" id="PF07992"/>
    </source>
</evidence>
<dbReference type="EMBL" id="JADNRY010000066">
    <property type="protein sequence ID" value="KAF9067916.1"/>
    <property type="molecule type" value="Genomic_DNA"/>
</dbReference>
<evidence type="ECO:0000256" key="3">
    <source>
        <dbReference type="ARBA" id="ARBA00022827"/>
    </source>
</evidence>
<feature type="domain" description="FAD/NAD(P)-binding" evidence="5">
    <location>
        <begin position="24"/>
        <end position="311"/>
    </location>
</feature>
<dbReference type="PRINTS" id="PR00368">
    <property type="entry name" value="FADPNR"/>
</dbReference>
<evidence type="ECO:0000256" key="4">
    <source>
        <dbReference type="ARBA" id="ARBA00023002"/>
    </source>
</evidence>
<evidence type="ECO:0000256" key="1">
    <source>
        <dbReference type="ARBA" id="ARBA00006442"/>
    </source>
</evidence>
<dbReference type="PANTHER" id="PTHR43735">
    <property type="entry name" value="APOPTOSIS-INDUCING FACTOR 1"/>
    <property type="match status" value="1"/>
</dbReference>
<dbReference type="SUPFAM" id="SSF51905">
    <property type="entry name" value="FAD/NAD(P)-binding domain"/>
    <property type="match status" value="1"/>
</dbReference>
<dbReference type="GO" id="GO:0004174">
    <property type="term" value="F:electron-transferring-flavoprotein dehydrogenase activity"/>
    <property type="evidence" value="ECO:0007669"/>
    <property type="project" value="TreeGrafter"/>
</dbReference>
<keyword evidence="7" id="KW-1185">Reference proteome</keyword>
<dbReference type="OrthoDB" id="202203at2759"/>
<proteinExistence type="inferred from homology"/>
<dbReference type="Gene3D" id="3.50.50.100">
    <property type="match status" value="1"/>
</dbReference>
<gene>
    <name evidence="6" type="ORF">BDP27DRAFT_1448752</name>
</gene>
<evidence type="ECO:0000256" key="2">
    <source>
        <dbReference type="ARBA" id="ARBA00022630"/>
    </source>
</evidence>
<dbReference type="Pfam" id="PF07992">
    <property type="entry name" value="Pyr_redox_2"/>
    <property type="match status" value="1"/>
</dbReference>
<sequence>MLHPAVPSYMFPFPLPKETNIKSTIVLVGAGLGGLALLEKLSTRITHKHYLVLIDARPALIHLISTLRLIVSDADNLLEKAIHPYGTHTFRNKLVGNASFIHASVTEIKFGNSELLLNSGQAVKYDVLVLATGSVWPRPIAFPNESREAIIEHVKARRAEFEKATNILLVGGGAVGIELSGELRDAFPTKPITIIHRERLLLNSTYPDKFRIRMQRQLEARGITVLIDDFISDPDVASVSQNQVPSAGFVSSRGTKLNPDLVVPTWGNRPNTSYLPSSVLSSSSHVKILPTFQLPDHPNVFAFGDIIDWDEQHMAGKAVAFHAPKVATNVMLYLNLVESAGPGAKVDLSASKKSVKYTGSSEGLAITNGKTSGLGFLDVLWGITLSGWVVSMIKSKGLFVSGLHFIHHFGLEPTVLETPCQLLDPLFTSEEYHETNLAATKSLPGFHQYSEATNASAQLSSISVRCFTELLTLKRSTVEAGYEEDIDSPLEYQTEDCVNGHY</sequence>
<keyword evidence="2" id="KW-0285">Flavoprotein</keyword>
<evidence type="ECO:0000313" key="7">
    <source>
        <dbReference type="Proteomes" id="UP000772434"/>
    </source>
</evidence>
<reference evidence="6" key="1">
    <citation type="submission" date="2020-11" db="EMBL/GenBank/DDBJ databases">
        <authorList>
            <consortium name="DOE Joint Genome Institute"/>
            <person name="Ahrendt S."/>
            <person name="Riley R."/>
            <person name="Andreopoulos W."/>
            <person name="Labutti K."/>
            <person name="Pangilinan J."/>
            <person name="Ruiz-Duenas F.J."/>
            <person name="Barrasa J.M."/>
            <person name="Sanchez-Garcia M."/>
            <person name="Camarero S."/>
            <person name="Miyauchi S."/>
            <person name="Serrano A."/>
            <person name="Linde D."/>
            <person name="Babiker R."/>
            <person name="Drula E."/>
            <person name="Ayuso-Fernandez I."/>
            <person name="Pacheco R."/>
            <person name="Padilla G."/>
            <person name="Ferreira P."/>
            <person name="Barriuso J."/>
            <person name="Kellner H."/>
            <person name="Castanera R."/>
            <person name="Alfaro M."/>
            <person name="Ramirez L."/>
            <person name="Pisabarro A.G."/>
            <person name="Kuo A."/>
            <person name="Tritt A."/>
            <person name="Lipzen A."/>
            <person name="He G."/>
            <person name="Yan M."/>
            <person name="Ng V."/>
            <person name="Cullen D."/>
            <person name="Martin F."/>
            <person name="Rosso M.-N."/>
            <person name="Henrissat B."/>
            <person name="Hibbett D."/>
            <person name="Martinez A.T."/>
            <person name="Grigoriev I.V."/>
        </authorList>
    </citation>
    <scope>NUCLEOTIDE SEQUENCE</scope>
    <source>
        <strain evidence="6">AH 40177</strain>
    </source>
</reference>
<dbReference type="GO" id="GO:0050660">
    <property type="term" value="F:flavin adenine dinucleotide binding"/>
    <property type="evidence" value="ECO:0007669"/>
    <property type="project" value="TreeGrafter"/>
</dbReference>
<comment type="caution">
    <text evidence="6">The sequence shown here is derived from an EMBL/GenBank/DDBJ whole genome shotgun (WGS) entry which is preliminary data.</text>
</comment>
<keyword evidence="4" id="KW-0560">Oxidoreductase</keyword>
<dbReference type="InterPro" id="IPR023753">
    <property type="entry name" value="FAD/NAD-binding_dom"/>
</dbReference>
<dbReference type="Proteomes" id="UP000772434">
    <property type="component" value="Unassembled WGS sequence"/>
</dbReference>
<organism evidence="6 7">
    <name type="scientific">Rhodocollybia butyracea</name>
    <dbReference type="NCBI Taxonomy" id="206335"/>
    <lineage>
        <taxon>Eukaryota</taxon>
        <taxon>Fungi</taxon>
        <taxon>Dikarya</taxon>
        <taxon>Basidiomycota</taxon>
        <taxon>Agaricomycotina</taxon>
        <taxon>Agaricomycetes</taxon>
        <taxon>Agaricomycetidae</taxon>
        <taxon>Agaricales</taxon>
        <taxon>Marasmiineae</taxon>
        <taxon>Omphalotaceae</taxon>
        <taxon>Rhodocollybia</taxon>
    </lineage>
</organism>
<name>A0A9P5PR64_9AGAR</name>
<evidence type="ECO:0000313" key="6">
    <source>
        <dbReference type="EMBL" id="KAF9067916.1"/>
    </source>
</evidence>
<dbReference type="GO" id="GO:0005737">
    <property type="term" value="C:cytoplasm"/>
    <property type="evidence" value="ECO:0007669"/>
    <property type="project" value="TreeGrafter"/>
</dbReference>
<dbReference type="InterPro" id="IPR036188">
    <property type="entry name" value="FAD/NAD-bd_sf"/>
</dbReference>
<dbReference type="PANTHER" id="PTHR43735:SF3">
    <property type="entry name" value="FERROPTOSIS SUPPRESSOR PROTEIN 1"/>
    <property type="match status" value="1"/>
</dbReference>
<keyword evidence="3" id="KW-0274">FAD</keyword>
<accession>A0A9P5PR64</accession>
<dbReference type="AlphaFoldDB" id="A0A9P5PR64"/>